<comment type="caution">
    <text evidence="1">The sequence shown here is derived from an EMBL/GenBank/DDBJ whole genome shotgun (WGS) entry which is preliminary data.</text>
</comment>
<dbReference type="RefSeq" id="WP_137406526.1">
    <property type="nucleotide sequence ID" value="NZ_AP025467.1"/>
</dbReference>
<dbReference type="Proteomes" id="UP000423756">
    <property type="component" value="Unassembled WGS sequence"/>
</dbReference>
<proteinExistence type="predicted"/>
<dbReference type="EMBL" id="VZPX01000004">
    <property type="protein sequence ID" value="KAB0482497.1"/>
    <property type="molecule type" value="Genomic_DNA"/>
</dbReference>
<evidence type="ECO:0000313" key="1">
    <source>
        <dbReference type="EMBL" id="KAB0482497.1"/>
    </source>
</evidence>
<sequence>MKLSATINNYYSVNGKLIGTVGENNIGLTKGRFFSVKTIQQTDGAHYCELGIKYILGTKGEKPLGDILKEKLQALCCEIHVGSAIGKAHHVAKELLGRKFKEPTLKEIKQYKTCTVSRYEWKVMGRSIMIQQTAYPTTQHSELEVL</sequence>
<organism evidence="1 2">
    <name type="scientific">Vibrio chagasii</name>
    <dbReference type="NCBI Taxonomy" id="170679"/>
    <lineage>
        <taxon>Bacteria</taxon>
        <taxon>Pseudomonadati</taxon>
        <taxon>Pseudomonadota</taxon>
        <taxon>Gammaproteobacteria</taxon>
        <taxon>Vibrionales</taxon>
        <taxon>Vibrionaceae</taxon>
        <taxon>Vibrio</taxon>
    </lineage>
</organism>
<gene>
    <name evidence="1" type="ORF">F7Q91_03545</name>
</gene>
<protein>
    <submittedName>
        <fullName evidence="1">Uncharacterized protein</fullName>
    </submittedName>
</protein>
<evidence type="ECO:0000313" key="2">
    <source>
        <dbReference type="Proteomes" id="UP000423756"/>
    </source>
</evidence>
<reference evidence="1 2" key="1">
    <citation type="submission" date="2019-09" db="EMBL/GenBank/DDBJ databases">
        <title>Draft genome sequences of 48 bacterial type strains from the CCUG.</title>
        <authorList>
            <person name="Tunovic T."/>
            <person name="Pineiro-Iglesias B."/>
            <person name="Unosson C."/>
            <person name="Inganas E."/>
            <person name="Ohlen M."/>
            <person name="Cardew S."/>
            <person name="Jensie-Markopoulos S."/>
            <person name="Salva-Serra F."/>
            <person name="Jaen-Luchoro D."/>
            <person name="Karlsson R."/>
            <person name="Svensson-Stadler L."/>
            <person name="Chun J."/>
            <person name="Moore E."/>
        </authorList>
    </citation>
    <scope>NUCLEOTIDE SEQUENCE [LARGE SCALE GENOMIC DNA]</scope>
    <source>
        <strain evidence="1 2">CCUG 48643</strain>
    </source>
</reference>
<dbReference type="AlphaFoldDB" id="A0A7V7TKC1"/>
<accession>A0A7V7TKC1</accession>
<name>A0A7V7TKC1_9VIBR</name>
<dbReference type="GeneID" id="77344732"/>